<evidence type="ECO:0000256" key="4">
    <source>
        <dbReference type="ARBA" id="ARBA00023242"/>
    </source>
</evidence>
<organism evidence="7 8">
    <name type="scientific">Metschnikowia bicuspidata var. bicuspidata NRRL YB-4993</name>
    <dbReference type="NCBI Taxonomy" id="869754"/>
    <lineage>
        <taxon>Eukaryota</taxon>
        <taxon>Fungi</taxon>
        <taxon>Dikarya</taxon>
        <taxon>Ascomycota</taxon>
        <taxon>Saccharomycotina</taxon>
        <taxon>Pichiomycetes</taxon>
        <taxon>Metschnikowiaceae</taxon>
        <taxon>Metschnikowia</taxon>
    </lineage>
</organism>
<dbReference type="RefSeq" id="XP_018713268.1">
    <property type="nucleotide sequence ID" value="XM_018855361.1"/>
</dbReference>
<dbReference type="PROSITE" id="PS50888">
    <property type="entry name" value="BHLH"/>
    <property type="match status" value="1"/>
</dbReference>
<dbReference type="PANTHER" id="PTHR46117">
    <property type="entry name" value="FI24210P1"/>
    <property type="match status" value="1"/>
</dbReference>
<accession>A0A1A0HFW3</accession>
<evidence type="ECO:0000256" key="1">
    <source>
        <dbReference type="ARBA" id="ARBA00004123"/>
    </source>
</evidence>
<dbReference type="Gene3D" id="4.10.280.10">
    <property type="entry name" value="Helix-loop-helix DNA-binding domain"/>
    <property type="match status" value="1"/>
</dbReference>
<dbReference type="SUPFAM" id="SSF47459">
    <property type="entry name" value="HLH, helix-loop-helix DNA-binding domain"/>
    <property type="match status" value="1"/>
</dbReference>
<dbReference type="GO" id="GO:0005634">
    <property type="term" value="C:nucleus"/>
    <property type="evidence" value="ECO:0007669"/>
    <property type="project" value="UniProtKB-SubCell"/>
</dbReference>
<dbReference type="GO" id="GO:0046983">
    <property type="term" value="F:protein dimerization activity"/>
    <property type="evidence" value="ECO:0007669"/>
    <property type="project" value="InterPro"/>
</dbReference>
<dbReference type="EMBL" id="LXTC01000001">
    <property type="protein sequence ID" value="OBA22787.1"/>
    <property type="molecule type" value="Genomic_DNA"/>
</dbReference>
<dbReference type="CDD" id="cd11387">
    <property type="entry name" value="bHLHzip_USF_MITF"/>
    <property type="match status" value="1"/>
</dbReference>
<keyword evidence="2" id="KW-0805">Transcription regulation</keyword>
<evidence type="ECO:0000259" key="6">
    <source>
        <dbReference type="PROSITE" id="PS50888"/>
    </source>
</evidence>
<evidence type="ECO:0000256" key="3">
    <source>
        <dbReference type="ARBA" id="ARBA00023163"/>
    </source>
</evidence>
<keyword evidence="8" id="KW-1185">Reference proteome</keyword>
<feature type="region of interest" description="Disordered" evidence="5">
    <location>
        <begin position="12"/>
        <end position="70"/>
    </location>
</feature>
<dbReference type="InterPro" id="IPR051732">
    <property type="entry name" value="USF"/>
</dbReference>
<feature type="non-terminal residue" evidence="7">
    <location>
        <position position="211"/>
    </location>
</feature>
<keyword evidence="3" id="KW-0804">Transcription</keyword>
<name>A0A1A0HFW3_9ASCO</name>
<feature type="domain" description="BHLH" evidence="6">
    <location>
        <begin position="57"/>
        <end position="137"/>
    </location>
</feature>
<dbReference type="Pfam" id="PF00010">
    <property type="entry name" value="HLH"/>
    <property type="match status" value="1"/>
</dbReference>
<evidence type="ECO:0000313" key="7">
    <source>
        <dbReference type="EMBL" id="OBA22787.1"/>
    </source>
</evidence>
<dbReference type="AlphaFoldDB" id="A0A1A0HFW3"/>
<sequence>ILARSLDIKKQLQQSFHGHSSPMSGSGGVTKPRARRDSAYHIKTEDGDAETRNENDRNEAEEQGIERKRRDNINDKIQELLELIPGAYFQDTSVDAGMAPGHPFDEALALAKSTGTRDGKPNKGQILTQAVEYIQFLQNVIDENNRKEVELCLRMQSLHLLRSGGLNPPSDVPMAVGPTSAEQALGEIGVGPESDAYFRAVLLESHGGIKS</sequence>
<protein>
    <recommendedName>
        <fullName evidence="6">BHLH domain-containing protein</fullName>
    </recommendedName>
</protein>
<comment type="subcellular location">
    <subcellularLocation>
        <location evidence="1">Nucleus</location>
    </subcellularLocation>
</comment>
<dbReference type="InterPro" id="IPR011598">
    <property type="entry name" value="bHLH_dom"/>
</dbReference>
<dbReference type="Proteomes" id="UP000092555">
    <property type="component" value="Unassembled WGS sequence"/>
</dbReference>
<dbReference type="InterPro" id="IPR036638">
    <property type="entry name" value="HLH_DNA-bd_sf"/>
</dbReference>
<dbReference type="GO" id="GO:0000981">
    <property type="term" value="F:DNA-binding transcription factor activity, RNA polymerase II-specific"/>
    <property type="evidence" value="ECO:0007669"/>
    <property type="project" value="TreeGrafter"/>
</dbReference>
<dbReference type="GeneID" id="30028337"/>
<evidence type="ECO:0000256" key="5">
    <source>
        <dbReference type="SAM" id="MobiDB-lite"/>
    </source>
</evidence>
<evidence type="ECO:0000313" key="8">
    <source>
        <dbReference type="Proteomes" id="UP000092555"/>
    </source>
</evidence>
<gene>
    <name evidence="7" type="ORF">METBIDRAFT_28794</name>
</gene>
<feature type="non-terminal residue" evidence="7">
    <location>
        <position position="1"/>
    </location>
</feature>
<comment type="caution">
    <text evidence="7">The sequence shown here is derived from an EMBL/GenBank/DDBJ whole genome shotgun (WGS) entry which is preliminary data.</text>
</comment>
<dbReference type="STRING" id="869754.A0A1A0HFW3"/>
<feature type="compositionally biased region" description="Low complexity" evidence="5">
    <location>
        <begin position="15"/>
        <end position="24"/>
    </location>
</feature>
<evidence type="ECO:0000256" key="2">
    <source>
        <dbReference type="ARBA" id="ARBA00023015"/>
    </source>
</evidence>
<proteinExistence type="predicted"/>
<keyword evidence="4" id="KW-0539">Nucleus</keyword>
<dbReference type="OrthoDB" id="690068at2759"/>
<dbReference type="GO" id="GO:0000978">
    <property type="term" value="F:RNA polymerase II cis-regulatory region sequence-specific DNA binding"/>
    <property type="evidence" value="ECO:0007669"/>
    <property type="project" value="TreeGrafter"/>
</dbReference>
<reference evidence="7 8" key="1">
    <citation type="submission" date="2016-05" db="EMBL/GenBank/DDBJ databases">
        <title>Comparative genomics of biotechnologically important yeasts.</title>
        <authorList>
            <consortium name="DOE Joint Genome Institute"/>
            <person name="Riley R."/>
            <person name="Haridas S."/>
            <person name="Wolfe K.H."/>
            <person name="Lopes M.R."/>
            <person name="Hittinger C.T."/>
            <person name="Goker M."/>
            <person name="Salamov A."/>
            <person name="Wisecaver J."/>
            <person name="Long T.M."/>
            <person name="Aerts A.L."/>
            <person name="Barry K."/>
            <person name="Choi C."/>
            <person name="Clum A."/>
            <person name="Coughlan A.Y."/>
            <person name="Deshpande S."/>
            <person name="Douglass A.P."/>
            <person name="Hanson S.J."/>
            <person name="Klenk H.-P."/>
            <person name="LaButti K."/>
            <person name="Lapidus A."/>
            <person name="Lindquist E."/>
            <person name="Lipzen A."/>
            <person name="Meier-kolthoff J.P."/>
            <person name="Ohm R.A."/>
            <person name="Otillar R.P."/>
            <person name="Pangilinan J."/>
            <person name="Peng Y."/>
            <person name="Rokas A."/>
            <person name="Rosa C.A."/>
            <person name="Scheuner C."/>
            <person name="Sibirny A.A."/>
            <person name="Slot J.C."/>
            <person name="Stielow J.B."/>
            <person name="Sun H."/>
            <person name="Kurtzman C.P."/>
            <person name="Blackwell M."/>
            <person name="Grigoriev I.V."/>
            <person name="Jeffries T.W."/>
        </authorList>
    </citation>
    <scope>NUCLEOTIDE SEQUENCE [LARGE SCALE GENOMIC DNA]</scope>
    <source>
        <strain evidence="7 8">NRRL YB-4993</strain>
    </source>
</reference>
<feature type="compositionally biased region" description="Basic and acidic residues" evidence="5">
    <location>
        <begin position="35"/>
        <end position="70"/>
    </location>
</feature>
<dbReference type="PANTHER" id="PTHR46117:SF3">
    <property type="entry name" value="FI24210P1"/>
    <property type="match status" value="1"/>
</dbReference>
<dbReference type="SMART" id="SM00353">
    <property type="entry name" value="HLH"/>
    <property type="match status" value="1"/>
</dbReference>